<comment type="caution">
    <text evidence="2">The sequence shown here is derived from an EMBL/GenBank/DDBJ whole genome shotgun (WGS) entry which is preliminary data.</text>
</comment>
<dbReference type="EC" id="2.3.1.-" evidence="2"/>
<protein>
    <submittedName>
        <fullName evidence="2">GNAT family N-acetyltransferase</fullName>
        <ecNumber evidence="2">2.3.1.-</ecNumber>
    </submittedName>
</protein>
<gene>
    <name evidence="2" type="ORF">KK137_08445</name>
</gene>
<accession>A0ABS5W3V4</accession>
<dbReference type="SUPFAM" id="SSF55729">
    <property type="entry name" value="Acyl-CoA N-acyltransferases (Nat)"/>
    <property type="match status" value="1"/>
</dbReference>
<keyword evidence="3" id="KW-1185">Reference proteome</keyword>
<evidence type="ECO:0000313" key="2">
    <source>
        <dbReference type="EMBL" id="MBT2134359.1"/>
    </source>
</evidence>
<dbReference type="InterPro" id="IPR016181">
    <property type="entry name" value="Acyl_CoA_acyltransferase"/>
</dbReference>
<proteinExistence type="predicted"/>
<organism evidence="2 3">
    <name type="scientific">Croceibacterium selenioxidans</name>
    <dbReference type="NCBI Taxonomy" id="2838833"/>
    <lineage>
        <taxon>Bacteria</taxon>
        <taxon>Pseudomonadati</taxon>
        <taxon>Pseudomonadota</taxon>
        <taxon>Alphaproteobacteria</taxon>
        <taxon>Sphingomonadales</taxon>
        <taxon>Erythrobacteraceae</taxon>
        <taxon>Croceibacterium</taxon>
    </lineage>
</organism>
<sequence length="364" mass="40819">MVERSWRIFECPTELAGWNALSLRASEPNPFFESWCLLPALQALDRDDAVTLLCLEADGQLAGLLPVSRDASYYGHPVPHWRNWLHPNAFLGTPLIARGLEKAFWLETLAWMDDSAGSALFLHLERQAGDGPIAEALLQVLDHMSRHAATVVQEERAMLRSHLAPEAYLERALSGKKRKELRRQHRRLQEEGSLSSECLQDATDLDQWIDEFLLLERAGWKGEAGSALACDGATETFFRDALRGAARKGRLERRALRLDGEPLAMLVSFICPPAAFAFKTAFDERYARFSPGALLQLENFEVLNRPEIEWSDSCAAMNHPMIDQFWRERRSIVSRNVAIGGAARQLLFRLIAAVETASGGKGPK</sequence>
<name>A0ABS5W3V4_9SPHN</name>
<dbReference type="EMBL" id="JAHFVK010000001">
    <property type="protein sequence ID" value="MBT2134359.1"/>
    <property type="molecule type" value="Genomic_DNA"/>
</dbReference>
<feature type="domain" description="BioF2-like acetyltransferase" evidence="1">
    <location>
        <begin position="176"/>
        <end position="303"/>
    </location>
</feature>
<dbReference type="GO" id="GO:0016746">
    <property type="term" value="F:acyltransferase activity"/>
    <property type="evidence" value="ECO:0007669"/>
    <property type="project" value="UniProtKB-KW"/>
</dbReference>
<reference evidence="2 3" key="1">
    <citation type="submission" date="2021-05" db="EMBL/GenBank/DDBJ databases">
        <title>Croceibacterium sp. LX-88 genome sequence.</title>
        <authorList>
            <person name="Luo X."/>
        </authorList>
    </citation>
    <scope>NUCLEOTIDE SEQUENCE [LARGE SCALE GENOMIC DNA]</scope>
    <source>
        <strain evidence="2 3">LX-88</strain>
    </source>
</reference>
<dbReference type="Proteomes" id="UP000811255">
    <property type="component" value="Unassembled WGS sequence"/>
</dbReference>
<evidence type="ECO:0000313" key="3">
    <source>
        <dbReference type="Proteomes" id="UP000811255"/>
    </source>
</evidence>
<keyword evidence="2" id="KW-0012">Acyltransferase</keyword>
<keyword evidence="2" id="KW-0808">Transferase</keyword>
<dbReference type="InterPro" id="IPR038740">
    <property type="entry name" value="BioF2-like_GNAT_dom"/>
</dbReference>
<evidence type="ECO:0000259" key="1">
    <source>
        <dbReference type="Pfam" id="PF13480"/>
    </source>
</evidence>
<dbReference type="Pfam" id="PF13480">
    <property type="entry name" value="Acetyltransf_6"/>
    <property type="match status" value="1"/>
</dbReference>